<reference evidence="1" key="1">
    <citation type="journal article" date="2014" name="Front. Microbiol.">
        <title>High frequency of phylogenetically diverse reductive dehalogenase-homologous genes in deep subseafloor sedimentary metagenomes.</title>
        <authorList>
            <person name="Kawai M."/>
            <person name="Futagami T."/>
            <person name="Toyoda A."/>
            <person name="Takaki Y."/>
            <person name="Nishi S."/>
            <person name="Hori S."/>
            <person name="Arai W."/>
            <person name="Tsubouchi T."/>
            <person name="Morono Y."/>
            <person name="Uchiyama I."/>
            <person name="Ito T."/>
            <person name="Fujiyama A."/>
            <person name="Inagaki F."/>
            <person name="Takami H."/>
        </authorList>
    </citation>
    <scope>NUCLEOTIDE SEQUENCE</scope>
    <source>
        <strain evidence="1">Expedition CK06-06</strain>
    </source>
</reference>
<accession>X1L7Y1</accession>
<protein>
    <submittedName>
        <fullName evidence="1">Uncharacterized protein</fullName>
    </submittedName>
</protein>
<sequence length="259" mass="30442">KEVAPDTFFEIEPTALLKFNIACGRFRQKKNLTRLEVYITLEIEDTTGLLISRNLQIFDKEDNLIREKKCILMAQEDKQGIFFDEVNFWLEPEEYRLEIELADIKNRRVGKKTLRVNLLDYYNDAKEISDLIPAKLIDGSFTDEKFNKPVGRVIPLTQAVLPVHKVFYFYAEVYNLETKNSMHRIRTTYEVYNKGKMRKEIVDVMTKDYFEAGDVAYIAVEYHPMDLTPGHYIIVLRIEDLLSGKERTAVSEFELKMME</sequence>
<dbReference type="EMBL" id="BARV01001634">
    <property type="protein sequence ID" value="GAH98504.1"/>
    <property type="molecule type" value="Genomic_DNA"/>
</dbReference>
<evidence type="ECO:0000313" key="1">
    <source>
        <dbReference type="EMBL" id="GAH98504.1"/>
    </source>
</evidence>
<name>X1L7Y1_9ZZZZ</name>
<gene>
    <name evidence="1" type="ORF">S06H3_04615</name>
</gene>
<dbReference type="AlphaFoldDB" id="X1L7Y1"/>
<feature type="non-terminal residue" evidence="1">
    <location>
        <position position="1"/>
    </location>
</feature>
<proteinExistence type="predicted"/>
<organism evidence="1">
    <name type="scientific">marine sediment metagenome</name>
    <dbReference type="NCBI Taxonomy" id="412755"/>
    <lineage>
        <taxon>unclassified sequences</taxon>
        <taxon>metagenomes</taxon>
        <taxon>ecological metagenomes</taxon>
    </lineage>
</organism>
<comment type="caution">
    <text evidence="1">The sequence shown here is derived from an EMBL/GenBank/DDBJ whole genome shotgun (WGS) entry which is preliminary data.</text>
</comment>